<evidence type="ECO:0000256" key="1">
    <source>
        <dbReference type="SAM" id="MobiDB-lite"/>
    </source>
</evidence>
<reference evidence="2" key="1">
    <citation type="submission" date="2021-08" db="EMBL/GenBank/DDBJ databases">
        <title>WGS assembly of Ceratopteris richardii.</title>
        <authorList>
            <person name="Marchant D.B."/>
            <person name="Chen G."/>
            <person name="Jenkins J."/>
            <person name="Shu S."/>
            <person name="Leebens-Mack J."/>
            <person name="Grimwood J."/>
            <person name="Schmutz J."/>
            <person name="Soltis P."/>
            <person name="Soltis D."/>
            <person name="Chen Z.-H."/>
        </authorList>
    </citation>
    <scope>NUCLEOTIDE SEQUENCE</scope>
    <source>
        <strain evidence="2">Whitten #5841</strain>
        <tissue evidence="2">Leaf</tissue>
    </source>
</reference>
<dbReference type="EMBL" id="CM035426">
    <property type="protein sequence ID" value="KAH7314494.1"/>
    <property type="molecule type" value="Genomic_DNA"/>
</dbReference>
<evidence type="ECO:0000313" key="2">
    <source>
        <dbReference type="EMBL" id="KAH7314494.1"/>
    </source>
</evidence>
<sequence length="129" mass="14794">MAMQKIRTAMKQALKWVRLPWQITGPVSHPEFKDSLPNAREYRLTAPATPPKRVFIPHAEPERVLNISYFTRDGRRAPHKVTRIVADAEYLKAKEEESATSVPRNPSPSAYRLGWQTHLDDCPGDGYQR</sequence>
<keyword evidence="3" id="KW-1185">Reference proteome</keyword>
<name>A0A8T2S9W4_CERRI</name>
<evidence type="ECO:0000313" key="3">
    <source>
        <dbReference type="Proteomes" id="UP000825935"/>
    </source>
</evidence>
<organism evidence="2 3">
    <name type="scientific">Ceratopteris richardii</name>
    <name type="common">Triangle waterfern</name>
    <dbReference type="NCBI Taxonomy" id="49495"/>
    <lineage>
        <taxon>Eukaryota</taxon>
        <taxon>Viridiplantae</taxon>
        <taxon>Streptophyta</taxon>
        <taxon>Embryophyta</taxon>
        <taxon>Tracheophyta</taxon>
        <taxon>Polypodiopsida</taxon>
        <taxon>Polypodiidae</taxon>
        <taxon>Polypodiales</taxon>
        <taxon>Pteridineae</taxon>
        <taxon>Pteridaceae</taxon>
        <taxon>Parkerioideae</taxon>
        <taxon>Ceratopteris</taxon>
    </lineage>
</organism>
<dbReference type="Proteomes" id="UP000825935">
    <property type="component" value="Chromosome 21"/>
</dbReference>
<comment type="caution">
    <text evidence="2">The sequence shown here is derived from an EMBL/GenBank/DDBJ whole genome shotgun (WGS) entry which is preliminary data.</text>
</comment>
<gene>
    <name evidence="2" type="ORF">KP509_21G005200</name>
</gene>
<feature type="compositionally biased region" description="Polar residues" evidence="1">
    <location>
        <begin position="99"/>
        <end position="108"/>
    </location>
</feature>
<dbReference type="PANTHER" id="PTHR36391:SF1">
    <property type="entry name" value="FURRY"/>
    <property type="match status" value="1"/>
</dbReference>
<dbReference type="AlphaFoldDB" id="A0A8T2S9W4"/>
<accession>A0A8T2S9W4</accession>
<protein>
    <submittedName>
        <fullName evidence="2">Uncharacterized protein</fullName>
    </submittedName>
</protein>
<dbReference type="OrthoDB" id="1904516at2759"/>
<dbReference type="PANTHER" id="PTHR36391">
    <property type="entry name" value="FURRY"/>
    <property type="match status" value="1"/>
</dbReference>
<feature type="region of interest" description="Disordered" evidence="1">
    <location>
        <begin position="95"/>
        <end position="129"/>
    </location>
</feature>
<proteinExistence type="predicted"/>